<proteinExistence type="predicted"/>
<sequence length="960" mass="107664">MDLSNKLDAAGREQVLFSALEVPDDDLKVTVMECLLEVPISNLQAQEVTNIVSIAADCDNLTVGRTEEILGHVFNILRKLVLDDGEEGVHFRRFHASTIHIALDILVRNSGRDTRGQIQETAEKSALSTACVDFLRASSFEWYEAMDLMATRDAVEAMMAIMKNEEMYGDDEYPVWIERTAVGSSMQALLQGLTQLDIGGQIAVRVIARMAEVLEGRHTDDEILNADVMEWRDFVGESVQQQRRRVAQHSLFVQVDGTNEMMRYLLLNIKISPTSYSPTGAGARVLNWAKEQQKAVDEQMVGTEEQVKELPDIKLEGYEFLFTEHLHKVDLDTKDWAGGAKEMADAGADGGLDQTTSEGQVVASAFRVLLGLLRYGTSNTKEAVLREIRNLEMLRSLICLADDVTNGLWYPANVGTNLLLIMQDLCTLPLSQVHEESNVVLLYDMIVIMLKSCLAMFEPKLDTAIRQARTPGDRVRQMNGQEELLLRNVARTFAVMAETIACIAFTDDAAVNVAVSELALQRLMPIRDMRCMIRYLYYENLLAYSTWTATEVASAAGRSSTVGEVTRLLAEHLCANEDTRWDLLEVFSRYEVVDKLALRPSFVQTLLMRVQRRIYERALETHLSARRVFPDPERVLVAHWARLEPNRRRRLFVVTNRAYYMLKAPMGEPCSVCGPDSPNFCPAGPQLVQRFAFRDVQSLTIGFGPGQRARILWARHRVTMERPAKSLQFSLLPLGIVNKIVHTIHQLYPLSRPPPIETDLQTMRVLKEKLLAPEKEEVLLYLQVEKLVLGSGKVLPRAAVMTNTTFYLFIEDPNYFLIDPLITAAEKRANRKDGNKLLQEDEKHRWDALLEVDFIAGDQAVMAIRFINGNTQLRFGDDFALGLFKRALRKLLPSGLNHWKRAFGDHSDAAAATDSGDEGEGEDGEDGGIAREAAEDGEGVEDGDAEDGGDMHEQEGEPDG</sequence>
<dbReference type="AlphaFoldDB" id="A0A7S3F166"/>
<feature type="compositionally biased region" description="Basic and acidic residues" evidence="1">
    <location>
        <begin position="949"/>
        <end position="960"/>
    </location>
</feature>
<protein>
    <submittedName>
        <fullName evidence="2">Uncharacterized protein</fullName>
    </submittedName>
</protein>
<accession>A0A7S3F166</accession>
<gene>
    <name evidence="2" type="ORF">HERI1096_LOCUS21410</name>
</gene>
<feature type="compositionally biased region" description="Acidic residues" evidence="1">
    <location>
        <begin position="915"/>
        <end position="926"/>
    </location>
</feature>
<feature type="compositionally biased region" description="Acidic residues" evidence="1">
    <location>
        <begin position="935"/>
        <end position="948"/>
    </location>
</feature>
<organism evidence="2">
    <name type="scientific">Haptolina ericina</name>
    <dbReference type="NCBI Taxonomy" id="156174"/>
    <lineage>
        <taxon>Eukaryota</taxon>
        <taxon>Haptista</taxon>
        <taxon>Haptophyta</taxon>
        <taxon>Prymnesiophyceae</taxon>
        <taxon>Prymnesiales</taxon>
        <taxon>Prymnesiaceae</taxon>
        <taxon>Haptolina</taxon>
    </lineage>
</organism>
<evidence type="ECO:0000313" key="2">
    <source>
        <dbReference type="EMBL" id="CAE0120709.1"/>
    </source>
</evidence>
<feature type="region of interest" description="Disordered" evidence="1">
    <location>
        <begin position="909"/>
        <end position="960"/>
    </location>
</feature>
<evidence type="ECO:0000256" key="1">
    <source>
        <dbReference type="SAM" id="MobiDB-lite"/>
    </source>
</evidence>
<reference evidence="2" key="1">
    <citation type="submission" date="2021-01" db="EMBL/GenBank/DDBJ databases">
        <authorList>
            <person name="Corre E."/>
            <person name="Pelletier E."/>
            <person name="Niang G."/>
            <person name="Scheremetjew M."/>
            <person name="Finn R."/>
            <person name="Kale V."/>
            <person name="Holt S."/>
            <person name="Cochrane G."/>
            <person name="Meng A."/>
            <person name="Brown T."/>
            <person name="Cohen L."/>
        </authorList>
    </citation>
    <scope>NUCLEOTIDE SEQUENCE</scope>
    <source>
        <strain evidence="2">CCMP281</strain>
    </source>
</reference>
<dbReference type="EMBL" id="HBHX01038505">
    <property type="protein sequence ID" value="CAE0120709.1"/>
    <property type="molecule type" value="Transcribed_RNA"/>
</dbReference>
<name>A0A7S3F166_9EUKA</name>